<dbReference type="OrthoDB" id="163768at2"/>
<dbReference type="CDD" id="cd11614">
    <property type="entry name" value="SAF_CpaB_FlgA_like"/>
    <property type="match status" value="1"/>
</dbReference>
<comment type="caution">
    <text evidence="2">The sequence shown here is derived from an EMBL/GenBank/DDBJ whole genome shotgun (WGS) entry which is preliminary data.</text>
</comment>
<name>A0A845LAZ0_HELGE</name>
<dbReference type="InterPro" id="IPR013974">
    <property type="entry name" value="SAF"/>
</dbReference>
<dbReference type="SMART" id="SM00858">
    <property type="entry name" value="SAF"/>
    <property type="match status" value="1"/>
</dbReference>
<accession>A0A845LAZ0</accession>
<keyword evidence="3" id="KW-1185">Reference proteome</keyword>
<dbReference type="EMBL" id="WXEX01000004">
    <property type="protein sequence ID" value="MZP42474.1"/>
    <property type="molecule type" value="Genomic_DNA"/>
</dbReference>
<sequence>MRRLERKSLFLALSVALTLTGLLLYVTQQQARQDKPVIPVVIAVEKIPARSVIQAKQIEETLVPEKYALTGHAAQASQVVGQVARETLFPGEQILTGRLVQGSDGLAAIIPNGYRAISVKVEPVAAVGGLVKRGDFIDILVFTGPPLVPSPSAKTIFENVEILETGPGKTPEEITVITLCMKPKDAETLFLYNKTGELRLALRAPGDTGPILLPVRSAEPAL</sequence>
<dbReference type="Pfam" id="PF16976">
    <property type="entry name" value="RcpC"/>
    <property type="match status" value="1"/>
</dbReference>
<feature type="domain" description="SAF" evidence="1">
    <location>
        <begin position="38"/>
        <end position="100"/>
    </location>
</feature>
<dbReference type="InterPro" id="IPR017592">
    <property type="entry name" value="Pilus_assmbl_Flp-typ_CpaB"/>
</dbReference>
<proteinExistence type="predicted"/>
<dbReference type="RefSeq" id="WP_161261054.1">
    <property type="nucleotide sequence ID" value="NZ_JAFBDC010000003.1"/>
</dbReference>
<evidence type="ECO:0000259" key="1">
    <source>
        <dbReference type="SMART" id="SM00858"/>
    </source>
</evidence>
<protein>
    <submittedName>
        <fullName evidence="2">Flp pilus assembly protein CpaB</fullName>
    </submittedName>
</protein>
<evidence type="ECO:0000313" key="2">
    <source>
        <dbReference type="EMBL" id="MZP42474.1"/>
    </source>
</evidence>
<dbReference type="AlphaFoldDB" id="A0A845LAZ0"/>
<reference evidence="2 3" key="1">
    <citation type="submission" date="2020-01" db="EMBL/GenBank/DDBJ databases">
        <title>Whole genome sequence of Heliobacterium gestii DSM 11169.</title>
        <authorList>
            <person name="Kyndt J.A."/>
            <person name="Meyer T.E."/>
        </authorList>
    </citation>
    <scope>NUCLEOTIDE SEQUENCE [LARGE SCALE GENOMIC DNA]</scope>
    <source>
        <strain evidence="2 3">DSM 11169</strain>
    </source>
</reference>
<dbReference type="Proteomes" id="UP000471031">
    <property type="component" value="Unassembled WGS sequence"/>
</dbReference>
<dbReference type="NCBIfam" id="TIGR03177">
    <property type="entry name" value="pilus_cpaB"/>
    <property type="match status" value="1"/>
</dbReference>
<organism evidence="2 3">
    <name type="scientific">Heliomicrobium gestii</name>
    <name type="common">Heliobacterium gestii</name>
    <dbReference type="NCBI Taxonomy" id="2699"/>
    <lineage>
        <taxon>Bacteria</taxon>
        <taxon>Bacillati</taxon>
        <taxon>Bacillota</taxon>
        <taxon>Clostridia</taxon>
        <taxon>Eubacteriales</taxon>
        <taxon>Heliobacteriaceae</taxon>
        <taxon>Heliomicrobium</taxon>
    </lineage>
</organism>
<evidence type="ECO:0000313" key="3">
    <source>
        <dbReference type="Proteomes" id="UP000471031"/>
    </source>
</evidence>
<dbReference type="Pfam" id="PF08666">
    <property type="entry name" value="SAF"/>
    <property type="match status" value="1"/>
</dbReference>
<gene>
    <name evidence="2" type="primary">cpaB</name>
    <name evidence="2" type="ORF">GTO89_05395</name>
</gene>
<dbReference type="InterPro" id="IPR031571">
    <property type="entry name" value="RcpC_dom"/>
</dbReference>